<dbReference type="Proteomes" id="UP000199153">
    <property type="component" value="Unassembled WGS sequence"/>
</dbReference>
<dbReference type="Gene3D" id="2.130.10.10">
    <property type="entry name" value="YVTN repeat-like/Quinoprotein amine dehydrogenase"/>
    <property type="match status" value="1"/>
</dbReference>
<dbReference type="AlphaFoldDB" id="A0A1I5BX02"/>
<reference evidence="2 3" key="1">
    <citation type="submission" date="2016-10" db="EMBL/GenBank/DDBJ databases">
        <authorList>
            <person name="de Groot N.N."/>
        </authorList>
    </citation>
    <scope>NUCLEOTIDE SEQUENCE [LARGE SCALE GENOMIC DNA]</scope>
    <source>
        <strain evidence="2 3">DSM 17794</strain>
    </source>
</reference>
<evidence type="ECO:0000313" key="2">
    <source>
        <dbReference type="EMBL" id="SFN79243.1"/>
    </source>
</evidence>
<dbReference type="OrthoDB" id="725093at2"/>
<organism evidence="2 3">
    <name type="scientific">Salegentibacter flavus</name>
    <dbReference type="NCBI Taxonomy" id="287099"/>
    <lineage>
        <taxon>Bacteria</taxon>
        <taxon>Pseudomonadati</taxon>
        <taxon>Bacteroidota</taxon>
        <taxon>Flavobacteriia</taxon>
        <taxon>Flavobacteriales</taxon>
        <taxon>Flavobacteriaceae</taxon>
        <taxon>Salegentibacter</taxon>
    </lineage>
</organism>
<gene>
    <name evidence="2" type="ORF">SAMN05660413_02600</name>
</gene>
<dbReference type="EMBL" id="FOVL01000017">
    <property type="protein sequence ID" value="SFN79243.1"/>
    <property type="molecule type" value="Genomic_DNA"/>
</dbReference>
<feature type="domain" description="Pyrrolo-quinoline quinone repeat" evidence="1">
    <location>
        <begin position="327"/>
        <end position="441"/>
    </location>
</feature>
<feature type="domain" description="Pyrrolo-quinoline quinone repeat" evidence="1">
    <location>
        <begin position="131"/>
        <end position="227"/>
    </location>
</feature>
<dbReference type="InterPro" id="IPR018391">
    <property type="entry name" value="PQQ_b-propeller_rpt"/>
</dbReference>
<proteinExistence type="predicted"/>
<dbReference type="Gene3D" id="2.40.128.630">
    <property type="match status" value="1"/>
</dbReference>
<dbReference type="InterPro" id="IPR002372">
    <property type="entry name" value="PQQ_rpt_dom"/>
</dbReference>
<keyword evidence="3" id="KW-1185">Reference proteome</keyword>
<dbReference type="STRING" id="287099.SAMN05660413_02600"/>
<dbReference type="Pfam" id="PF13360">
    <property type="entry name" value="PQQ_2"/>
    <property type="match status" value="2"/>
</dbReference>
<dbReference type="InterPro" id="IPR011047">
    <property type="entry name" value="Quinoprotein_ADH-like_sf"/>
</dbReference>
<dbReference type="InterPro" id="IPR015943">
    <property type="entry name" value="WD40/YVTN_repeat-like_dom_sf"/>
</dbReference>
<dbReference type="Gene3D" id="2.40.10.480">
    <property type="match status" value="1"/>
</dbReference>
<protein>
    <submittedName>
        <fullName evidence="2">Outer membrane protein assembly factor BamB, contains PQQ-like beta-propeller repeat</fullName>
    </submittedName>
</protein>
<dbReference type="RefSeq" id="WP_093410445.1">
    <property type="nucleotide sequence ID" value="NZ_FOVL01000017.1"/>
</dbReference>
<dbReference type="PANTHER" id="PTHR34512">
    <property type="entry name" value="CELL SURFACE PROTEIN"/>
    <property type="match status" value="1"/>
</dbReference>
<dbReference type="PANTHER" id="PTHR34512:SF30">
    <property type="entry name" value="OUTER MEMBRANE PROTEIN ASSEMBLY FACTOR BAMB"/>
    <property type="match status" value="1"/>
</dbReference>
<sequence>MFKNLFKVITLLIIWLPFFSCSKEDKPKENRPPGEFKIESIQYENQNYTVNWTSPSDPDDDLITFDIYIDNEKIVSKTINQSIDGILPYNSTHSGRIIATDSHGGNSETNFTLEMPTSEILFFADIEANFYAFDIRTREVLWTDKMNAQLRQLHSTIGDQIFINYEDLSSQDILTGEIKWKKESTFHIQYDSWNISTDGNAIYRKLHDNGAERLDPETGEIKWSVSVLESKGPMGFDDKNVYLIDRNAPDLKVYDKVSGERKWSFVIPYEIDEFGEQFGHTPIIHENKIYLRSTSGFLYVLSNESGELLWKKRLTSHISNYHGNESVPILNDNDLFIVALDKIYSLDKDTGNTNWVRNLGTRVYSSPFLYQNHIYFSSDENLFCLNASTGEIKWTRNMPTFLQISPIVYENIIYTGGNGFYYALNTNDGSDVWRHPIDTYSVTSPTLVIGESEEVIYPSLNPSTN</sequence>
<accession>A0A1I5BX02</accession>
<name>A0A1I5BX02_9FLAO</name>
<evidence type="ECO:0000313" key="3">
    <source>
        <dbReference type="Proteomes" id="UP000199153"/>
    </source>
</evidence>
<dbReference type="SMART" id="SM00564">
    <property type="entry name" value="PQQ"/>
    <property type="match status" value="5"/>
</dbReference>
<dbReference type="SUPFAM" id="SSF50998">
    <property type="entry name" value="Quinoprotein alcohol dehydrogenase-like"/>
    <property type="match status" value="1"/>
</dbReference>
<evidence type="ECO:0000259" key="1">
    <source>
        <dbReference type="Pfam" id="PF13360"/>
    </source>
</evidence>